<proteinExistence type="predicted"/>
<sequence>MITKRKVHKLTVSRKIRKKQVGSPRKVGLKKRNLVRKKGRAIRQLRPFARRKGKRRLVRRLIRFPRRKGSRIIARRRKVPRRIIQSPRARRAQLAYDRAFNEAYNASYGIGFAEGYTWELTNPTIA</sequence>
<name>A0ABM9CZL1_9BACL</name>
<evidence type="ECO:0000313" key="1">
    <source>
        <dbReference type="EMBL" id="CAH1229937.1"/>
    </source>
</evidence>
<organism evidence="1 2">
    <name type="scientific">Paenibacillus allorhizoplanae</name>
    <dbReference type="NCBI Taxonomy" id="2905648"/>
    <lineage>
        <taxon>Bacteria</taxon>
        <taxon>Bacillati</taxon>
        <taxon>Bacillota</taxon>
        <taxon>Bacilli</taxon>
        <taxon>Bacillales</taxon>
        <taxon>Paenibacillaceae</taxon>
        <taxon>Paenibacillus</taxon>
    </lineage>
</organism>
<protein>
    <submittedName>
        <fullName evidence="1">Uncharacterized protein</fullName>
    </submittedName>
</protein>
<keyword evidence="2" id="KW-1185">Reference proteome</keyword>
<reference evidence="1" key="1">
    <citation type="submission" date="2022-01" db="EMBL/GenBank/DDBJ databases">
        <authorList>
            <person name="Criscuolo A."/>
        </authorList>
    </citation>
    <scope>NUCLEOTIDE SEQUENCE</scope>
    <source>
        <strain evidence="1">CIP111891</strain>
    </source>
</reference>
<accession>A0ABM9CZL1</accession>
<gene>
    <name evidence="1" type="ORF">PAECIP111891_06579</name>
</gene>
<dbReference type="RefSeq" id="WP_236292911.1">
    <property type="nucleotide sequence ID" value="NZ_CAKMMW010000035.1"/>
</dbReference>
<comment type="caution">
    <text evidence="1">The sequence shown here is derived from an EMBL/GenBank/DDBJ whole genome shotgun (WGS) entry which is preliminary data.</text>
</comment>
<dbReference type="Proteomes" id="UP000838821">
    <property type="component" value="Unassembled WGS sequence"/>
</dbReference>
<dbReference type="EMBL" id="CAKMMW010000035">
    <property type="protein sequence ID" value="CAH1229937.1"/>
    <property type="molecule type" value="Genomic_DNA"/>
</dbReference>
<evidence type="ECO:0000313" key="2">
    <source>
        <dbReference type="Proteomes" id="UP000838821"/>
    </source>
</evidence>